<feature type="region of interest" description="Disordered" evidence="2">
    <location>
        <begin position="1"/>
        <end position="34"/>
    </location>
</feature>
<name>A0A5C4WTX7_9ACTN</name>
<evidence type="ECO:0000313" key="3">
    <source>
        <dbReference type="EMBL" id="KAB8196328.1"/>
    </source>
</evidence>
<keyword evidence="4" id="KW-1185">Reference proteome</keyword>
<dbReference type="InterPro" id="IPR004401">
    <property type="entry name" value="YbaB/EbfC"/>
</dbReference>
<keyword evidence="3" id="KW-0238">DNA-binding</keyword>
<dbReference type="AlphaFoldDB" id="A0A5C4WTX7"/>
<keyword evidence="1" id="KW-0175">Coiled coil</keyword>
<protein>
    <submittedName>
        <fullName evidence="3">YbaB/EbfC family DNA-binding protein</fullName>
    </submittedName>
</protein>
<evidence type="ECO:0000313" key="4">
    <source>
        <dbReference type="Proteomes" id="UP000312512"/>
    </source>
</evidence>
<dbReference type="GO" id="GO:0003677">
    <property type="term" value="F:DNA binding"/>
    <property type="evidence" value="ECO:0007669"/>
    <property type="project" value="UniProtKB-KW"/>
</dbReference>
<proteinExistence type="predicted"/>
<comment type="caution">
    <text evidence="3">The sequence shown here is derived from an EMBL/GenBank/DDBJ whole genome shotgun (WGS) entry which is preliminary data.</text>
</comment>
<organism evidence="3 4">
    <name type="scientific">Nonomuraea phyllanthi</name>
    <dbReference type="NCBI Taxonomy" id="2219224"/>
    <lineage>
        <taxon>Bacteria</taxon>
        <taxon>Bacillati</taxon>
        <taxon>Actinomycetota</taxon>
        <taxon>Actinomycetes</taxon>
        <taxon>Streptosporangiales</taxon>
        <taxon>Streptosporangiaceae</taxon>
        <taxon>Nonomuraea</taxon>
    </lineage>
</organism>
<dbReference type="InterPro" id="IPR036894">
    <property type="entry name" value="YbaB-like_sf"/>
</dbReference>
<dbReference type="OrthoDB" id="5118533at2"/>
<evidence type="ECO:0000256" key="1">
    <source>
        <dbReference type="SAM" id="Coils"/>
    </source>
</evidence>
<reference evidence="3 4" key="1">
    <citation type="submission" date="2019-10" db="EMBL/GenBank/DDBJ databases">
        <title>Nonomuraea sp. nov., isolated from Phyllanthus amarus.</title>
        <authorList>
            <person name="Klykleung N."/>
            <person name="Tanasupawat S."/>
        </authorList>
    </citation>
    <scope>NUCLEOTIDE SEQUENCE [LARGE SCALE GENOMIC DNA]</scope>
    <source>
        <strain evidence="3 4">PA1-10</strain>
    </source>
</reference>
<dbReference type="EMBL" id="VDLX02000002">
    <property type="protein sequence ID" value="KAB8196328.1"/>
    <property type="molecule type" value="Genomic_DNA"/>
</dbReference>
<sequence length="161" mass="17634">MPEQPANLAERAEVRRNNRPKVPSGRGKRTEGASVADAFEAEISELAGEINQHLTRAREAYEELAALEHTARSEDGMVSVTVGRHGHLRGIQLNPRVYRAMSPSELADAIMRQAGEATAAVSERGRRLLTPLMPEGVPYEEIFGERATLDPFFPGPVEPPP</sequence>
<dbReference type="Pfam" id="PF02575">
    <property type="entry name" value="YbaB_DNA_bd"/>
    <property type="match status" value="1"/>
</dbReference>
<feature type="coiled-coil region" evidence="1">
    <location>
        <begin position="36"/>
        <end position="70"/>
    </location>
</feature>
<dbReference type="SUPFAM" id="SSF82607">
    <property type="entry name" value="YbaB-like"/>
    <property type="match status" value="1"/>
</dbReference>
<dbReference type="Proteomes" id="UP000312512">
    <property type="component" value="Unassembled WGS sequence"/>
</dbReference>
<dbReference type="Gene3D" id="3.30.1310.10">
    <property type="entry name" value="Nucleoid-associated protein YbaB-like domain"/>
    <property type="match status" value="1"/>
</dbReference>
<gene>
    <name evidence="3" type="ORF">FH608_006080</name>
</gene>
<evidence type="ECO:0000256" key="2">
    <source>
        <dbReference type="SAM" id="MobiDB-lite"/>
    </source>
</evidence>
<accession>A0A5C4WTX7</accession>